<feature type="transmembrane region" description="Helical" evidence="1">
    <location>
        <begin position="69"/>
        <end position="88"/>
    </location>
</feature>
<keyword evidence="1" id="KW-0472">Membrane</keyword>
<feature type="transmembrane region" description="Helical" evidence="1">
    <location>
        <begin position="7"/>
        <end position="26"/>
    </location>
</feature>
<reference evidence="2" key="1">
    <citation type="submission" date="2020-05" db="EMBL/GenBank/DDBJ databases">
        <authorList>
            <person name="Chiriac C."/>
            <person name="Salcher M."/>
            <person name="Ghai R."/>
            <person name="Kavagutti S V."/>
        </authorList>
    </citation>
    <scope>NUCLEOTIDE SEQUENCE</scope>
</reference>
<feature type="transmembrane region" description="Helical" evidence="1">
    <location>
        <begin position="94"/>
        <end position="111"/>
    </location>
</feature>
<keyword evidence="1" id="KW-1133">Transmembrane helix</keyword>
<dbReference type="AlphaFoldDB" id="A0A6J6N4G5"/>
<proteinExistence type="predicted"/>
<accession>A0A6J6N4G5</accession>
<gene>
    <name evidence="2" type="ORF">UFOPK2370_00287</name>
</gene>
<feature type="transmembrane region" description="Helical" evidence="1">
    <location>
        <begin position="32"/>
        <end position="57"/>
    </location>
</feature>
<sequence length="120" mass="13089">MIDWLINLLLAISFLAAVALFVMSIARRKPSLVSLSVLGLVELGLLVQTVVSIVLVSGGERAKTDTIEFFGYLFVALMIPIGAGFWALVERNRWSTMVLAVAAGTVGVMLARMQQIWFGF</sequence>
<keyword evidence="1" id="KW-0812">Transmembrane</keyword>
<evidence type="ECO:0000256" key="1">
    <source>
        <dbReference type="SAM" id="Phobius"/>
    </source>
</evidence>
<organism evidence="2">
    <name type="scientific">freshwater metagenome</name>
    <dbReference type="NCBI Taxonomy" id="449393"/>
    <lineage>
        <taxon>unclassified sequences</taxon>
        <taxon>metagenomes</taxon>
        <taxon>ecological metagenomes</taxon>
    </lineage>
</organism>
<protein>
    <submittedName>
        <fullName evidence="2">Unannotated protein</fullName>
    </submittedName>
</protein>
<evidence type="ECO:0000313" key="2">
    <source>
        <dbReference type="EMBL" id="CAB4681046.1"/>
    </source>
</evidence>
<name>A0A6J6N4G5_9ZZZZ</name>
<dbReference type="EMBL" id="CAEZXK010000004">
    <property type="protein sequence ID" value="CAB4681046.1"/>
    <property type="molecule type" value="Genomic_DNA"/>
</dbReference>